<feature type="domain" description="PAC" evidence="3">
    <location>
        <begin position="406"/>
        <end position="462"/>
    </location>
</feature>
<dbReference type="SMART" id="SM00267">
    <property type="entry name" value="GGDEF"/>
    <property type="match status" value="1"/>
</dbReference>
<proteinExistence type="predicted"/>
<dbReference type="InterPro" id="IPR003607">
    <property type="entry name" value="HD/PDEase_dom"/>
</dbReference>
<dbReference type="InterPro" id="IPR000700">
    <property type="entry name" value="PAS-assoc_C"/>
</dbReference>
<feature type="domain" description="PAS" evidence="2">
    <location>
        <begin position="332"/>
        <end position="405"/>
    </location>
</feature>
<dbReference type="InterPro" id="IPR000014">
    <property type="entry name" value="PAS"/>
</dbReference>
<dbReference type="Gene3D" id="3.30.450.40">
    <property type="match status" value="1"/>
</dbReference>
<dbReference type="SUPFAM" id="SSF55785">
    <property type="entry name" value="PYP-like sensor domain (PAS domain)"/>
    <property type="match status" value="1"/>
</dbReference>
<evidence type="ECO:0000256" key="1">
    <source>
        <dbReference type="SAM" id="Phobius"/>
    </source>
</evidence>
<dbReference type="SUPFAM" id="SSF109604">
    <property type="entry name" value="HD-domain/PDEase-like"/>
    <property type="match status" value="1"/>
</dbReference>
<dbReference type="InterPro" id="IPR052155">
    <property type="entry name" value="Biofilm_reg_signaling"/>
</dbReference>
<evidence type="ECO:0000313" key="7">
    <source>
        <dbReference type="Proteomes" id="UP000176244"/>
    </source>
</evidence>
<dbReference type="CDD" id="cd00130">
    <property type="entry name" value="PAS"/>
    <property type="match status" value="1"/>
</dbReference>
<evidence type="ECO:0000259" key="3">
    <source>
        <dbReference type="PROSITE" id="PS50113"/>
    </source>
</evidence>
<keyword evidence="1" id="KW-0812">Transmembrane</keyword>
<dbReference type="AlphaFoldDB" id="A0A1F2PHP9"/>
<dbReference type="SMART" id="SM00091">
    <property type="entry name" value="PAS"/>
    <property type="match status" value="1"/>
</dbReference>
<dbReference type="PANTHER" id="PTHR44757">
    <property type="entry name" value="DIGUANYLATE CYCLASE DGCP"/>
    <property type="match status" value="1"/>
</dbReference>
<dbReference type="EC" id="2.7.7.65" evidence="6"/>
<dbReference type="InterPro" id="IPR029787">
    <property type="entry name" value="Nucleotide_cyclase"/>
</dbReference>
<dbReference type="Pfam" id="PF13487">
    <property type="entry name" value="HD_5"/>
    <property type="match status" value="1"/>
</dbReference>
<sequence length="799" mass="90912">MEPAAADSLLIVGLVIAVVTLLLLFVQTKKKLTDNNAETKSIKNICDVFMNGHETAIYLKDEDLNYVFLNKAAESHFLKLVPERINQIDPSLEAEAFESSILVTDRQVIETKKTIEYEEKHKNRIFKVKKFPVELENDRIGVGAFIREITDEEKLIKKQERVLFRNKILVNVLSKKFRNDQKQLDYVLHEVLKLTDSNSGFICFYDEKKRQFTLKAWSKGLIKGADMMRLKQSYQLEEVGLWGDAVRQRKPVILNNQVDKLASECGLPGGSTITGNFIAVPIFIDEKITAVVGFAGKVDVYGDNDVYEITVLMNGVLTNVERRNIQNKLFAERSKYFQTLISIGDGVMVVDPQGKIEMLNKVAQQLTGWTNEEAKGRHYREVFVLSHEDSRQEIADPIVAAMATDQTQELKNHAVLTAKDGSVFHLEDSAAPIKNEKGETVGIVLVFRDVSEKKEQRKEIEYLSFHDALTGLYNRRFLEEELLRLDTERNLPISIIMGDVNGLKLTNDIFGHAHGDVFLKKIADVMRRVCRSDDIIARWGGDEFVILLPKTTIEQAKQIKKRIKTEFAQDGVKLIRGNISLGCAAKTAMNQSIMECLEFAEERMYAIKVLERDDFKSSTLDSIVTSLQSDCPQEEEHAQRVSQWCHDLGVSMELPHVKIRRLKLAGYFHDIGKIVLHKDLLVENSNHSEEELTEIRKHPIMGYRILNAFDDTMSLADAVLHHHERWDGSGYPKGLKGEEIPFIARVVAVASYYDRLTLAQKEASLGLEGNPLSQLEQLEGHFDPEIKREFVNMIRNLPN</sequence>
<dbReference type="PROSITE" id="PS50113">
    <property type="entry name" value="PAC"/>
    <property type="match status" value="1"/>
</dbReference>
<dbReference type="Gene3D" id="3.30.70.270">
    <property type="match status" value="1"/>
</dbReference>
<dbReference type="Gene3D" id="3.30.450.20">
    <property type="entry name" value="PAS domain"/>
    <property type="match status" value="2"/>
</dbReference>
<reference evidence="6 7" key="1">
    <citation type="submission" date="2015-09" db="EMBL/GenBank/DDBJ databases">
        <title>Genome sequence of Acetobacterium wieringae DSM 1911.</title>
        <authorList>
            <person name="Poehlein A."/>
            <person name="Bengelsdorf F.R."/>
            <person name="Schiel-Bengelsdorf B."/>
            <person name="Duerre P."/>
            <person name="Daniel R."/>
        </authorList>
    </citation>
    <scope>NUCLEOTIDE SEQUENCE [LARGE SCALE GENOMIC DNA]</scope>
    <source>
        <strain evidence="6 7">DSM 1911</strain>
    </source>
</reference>
<dbReference type="InterPro" id="IPR013656">
    <property type="entry name" value="PAS_4"/>
</dbReference>
<dbReference type="CDD" id="cd01949">
    <property type="entry name" value="GGDEF"/>
    <property type="match status" value="1"/>
</dbReference>
<dbReference type="PANTHER" id="PTHR44757:SF4">
    <property type="entry name" value="DIGUANYLATE CYCLASE DGCE-RELATED"/>
    <property type="match status" value="1"/>
</dbReference>
<dbReference type="EMBL" id="LKEU01000033">
    <property type="protein sequence ID" value="OFV70261.1"/>
    <property type="molecule type" value="Genomic_DNA"/>
</dbReference>
<dbReference type="InterPro" id="IPR029016">
    <property type="entry name" value="GAF-like_dom_sf"/>
</dbReference>
<keyword evidence="1" id="KW-0472">Membrane</keyword>
<protein>
    <submittedName>
        <fullName evidence="6">Putative diguanylate cyclase YegE</fullName>
        <ecNumber evidence="6">2.7.7.65</ecNumber>
    </submittedName>
</protein>
<accession>A0A1F2PHP9</accession>
<keyword evidence="6" id="KW-0548">Nucleotidyltransferase</keyword>
<dbReference type="GO" id="GO:0052621">
    <property type="term" value="F:diguanylate cyclase activity"/>
    <property type="evidence" value="ECO:0007669"/>
    <property type="project" value="UniProtKB-EC"/>
</dbReference>
<feature type="domain" description="HD-GYP" evidence="5">
    <location>
        <begin position="612"/>
        <end position="799"/>
    </location>
</feature>
<dbReference type="NCBIfam" id="TIGR00254">
    <property type="entry name" value="GGDEF"/>
    <property type="match status" value="1"/>
</dbReference>
<dbReference type="RefSeq" id="WP_070371735.1">
    <property type="nucleotide sequence ID" value="NZ_LKEU01000033.1"/>
</dbReference>
<dbReference type="InterPro" id="IPR001610">
    <property type="entry name" value="PAC"/>
</dbReference>
<dbReference type="Pfam" id="PF08448">
    <property type="entry name" value="PAS_4"/>
    <property type="match status" value="2"/>
</dbReference>
<dbReference type="SUPFAM" id="SSF55073">
    <property type="entry name" value="Nucleotide cyclase"/>
    <property type="match status" value="1"/>
</dbReference>
<dbReference type="InterPro" id="IPR043128">
    <property type="entry name" value="Rev_trsase/Diguanyl_cyclase"/>
</dbReference>
<dbReference type="InterPro" id="IPR037522">
    <property type="entry name" value="HD_GYP_dom"/>
</dbReference>
<gene>
    <name evidence="6" type="primary">yegE_6</name>
    <name evidence="6" type="ORF">ACWI_24670</name>
</gene>
<dbReference type="PROSITE" id="PS51832">
    <property type="entry name" value="HD_GYP"/>
    <property type="match status" value="1"/>
</dbReference>
<dbReference type="Pfam" id="PF13185">
    <property type="entry name" value="GAF_2"/>
    <property type="match status" value="1"/>
</dbReference>
<dbReference type="OrthoDB" id="9804747at2"/>
<evidence type="ECO:0000313" key="6">
    <source>
        <dbReference type="EMBL" id="OFV70261.1"/>
    </source>
</evidence>
<dbReference type="PROSITE" id="PS50112">
    <property type="entry name" value="PAS"/>
    <property type="match status" value="1"/>
</dbReference>
<keyword evidence="6" id="KW-0808">Transferase</keyword>
<dbReference type="InterPro" id="IPR000160">
    <property type="entry name" value="GGDEF_dom"/>
</dbReference>
<organism evidence="6 7">
    <name type="scientific">Acetobacterium wieringae</name>
    <dbReference type="NCBI Taxonomy" id="52694"/>
    <lineage>
        <taxon>Bacteria</taxon>
        <taxon>Bacillati</taxon>
        <taxon>Bacillota</taxon>
        <taxon>Clostridia</taxon>
        <taxon>Eubacteriales</taxon>
        <taxon>Eubacteriaceae</taxon>
        <taxon>Acetobacterium</taxon>
    </lineage>
</organism>
<comment type="caution">
    <text evidence="6">The sequence shown here is derived from an EMBL/GenBank/DDBJ whole genome shotgun (WGS) entry which is preliminary data.</text>
</comment>
<feature type="transmembrane region" description="Helical" evidence="1">
    <location>
        <begin position="6"/>
        <end position="26"/>
    </location>
</feature>
<dbReference type="STRING" id="52694.ACWI_24670"/>
<keyword evidence="1" id="KW-1133">Transmembrane helix</keyword>
<dbReference type="CDD" id="cd00077">
    <property type="entry name" value="HDc"/>
    <property type="match status" value="1"/>
</dbReference>
<feature type="domain" description="GGDEF" evidence="4">
    <location>
        <begin position="491"/>
        <end position="620"/>
    </location>
</feature>
<evidence type="ECO:0000259" key="4">
    <source>
        <dbReference type="PROSITE" id="PS50887"/>
    </source>
</evidence>
<evidence type="ECO:0000259" key="2">
    <source>
        <dbReference type="PROSITE" id="PS50112"/>
    </source>
</evidence>
<dbReference type="Pfam" id="PF00990">
    <property type="entry name" value="GGDEF"/>
    <property type="match status" value="1"/>
</dbReference>
<dbReference type="Proteomes" id="UP000176244">
    <property type="component" value="Unassembled WGS sequence"/>
</dbReference>
<dbReference type="InterPro" id="IPR003018">
    <property type="entry name" value="GAF"/>
</dbReference>
<evidence type="ECO:0000259" key="5">
    <source>
        <dbReference type="PROSITE" id="PS51832"/>
    </source>
</evidence>
<dbReference type="InterPro" id="IPR035965">
    <property type="entry name" value="PAS-like_dom_sf"/>
</dbReference>
<dbReference type="PROSITE" id="PS50887">
    <property type="entry name" value="GGDEF"/>
    <property type="match status" value="1"/>
</dbReference>
<dbReference type="Gene3D" id="1.10.3210.10">
    <property type="entry name" value="Hypothetical protein af1432"/>
    <property type="match status" value="1"/>
</dbReference>
<name>A0A1F2PHP9_9FIRM</name>
<dbReference type="SUPFAM" id="SSF55781">
    <property type="entry name" value="GAF domain-like"/>
    <property type="match status" value="1"/>
</dbReference>
<dbReference type="NCBIfam" id="TIGR00229">
    <property type="entry name" value="sensory_box"/>
    <property type="match status" value="1"/>
</dbReference>
<dbReference type="SMART" id="SM00086">
    <property type="entry name" value="PAC"/>
    <property type="match status" value="1"/>
</dbReference>